<accession>A0A9R1VWY7</accession>
<keyword evidence="2" id="KW-1185">Reference proteome</keyword>
<name>A0A9R1VWY7_LACSA</name>
<sequence>MSKVLHDIKPDVPDEFKPTKEMRFKDVDEGVNFYRRYAEKASFGLRLNTLRKVDCRAKIIVKRVKGRVSIGLISFKKITTTSLKTHFT</sequence>
<dbReference type="AlphaFoldDB" id="A0A9R1VWY7"/>
<protein>
    <recommendedName>
        <fullName evidence="3">FAR1 domain-containing protein</fullName>
    </recommendedName>
</protein>
<gene>
    <name evidence="1" type="ORF">LSAT_V11C300128900</name>
</gene>
<dbReference type="Proteomes" id="UP000235145">
    <property type="component" value="Unassembled WGS sequence"/>
</dbReference>
<evidence type="ECO:0000313" key="2">
    <source>
        <dbReference type="Proteomes" id="UP000235145"/>
    </source>
</evidence>
<evidence type="ECO:0008006" key="3">
    <source>
        <dbReference type="Google" id="ProtNLM"/>
    </source>
</evidence>
<comment type="caution">
    <text evidence="1">The sequence shown here is derived from an EMBL/GenBank/DDBJ whole genome shotgun (WGS) entry which is preliminary data.</text>
</comment>
<proteinExistence type="predicted"/>
<dbReference type="EMBL" id="NBSK02000003">
    <property type="protein sequence ID" value="KAJ0215467.1"/>
    <property type="molecule type" value="Genomic_DNA"/>
</dbReference>
<organism evidence="1 2">
    <name type="scientific">Lactuca sativa</name>
    <name type="common">Garden lettuce</name>
    <dbReference type="NCBI Taxonomy" id="4236"/>
    <lineage>
        <taxon>Eukaryota</taxon>
        <taxon>Viridiplantae</taxon>
        <taxon>Streptophyta</taxon>
        <taxon>Embryophyta</taxon>
        <taxon>Tracheophyta</taxon>
        <taxon>Spermatophyta</taxon>
        <taxon>Magnoliopsida</taxon>
        <taxon>eudicotyledons</taxon>
        <taxon>Gunneridae</taxon>
        <taxon>Pentapetalae</taxon>
        <taxon>asterids</taxon>
        <taxon>campanulids</taxon>
        <taxon>Asterales</taxon>
        <taxon>Asteraceae</taxon>
        <taxon>Cichorioideae</taxon>
        <taxon>Cichorieae</taxon>
        <taxon>Lactucinae</taxon>
        <taxon>Lactuca</taxon>
    </lineage>
</organism>
<evidence type="ECO:0000313" key="1">
    <source>
        <dbReference type="EMBL" id="KAJ0215467.1"/>
    </source>
</evidence>
<reference evidence="1 2" key="1">
    <citation type="journal article" date="2017" name="Nat. Commun.">
        <title>Genome assembly with in vitro proximity ligation data and whole-genome triplication in lettuce.</title>
        <authorList>
            <person name="Reyes-Chin-Wo S."/>
            <person name="Wang Z."/>
            <person name="Yang X."/>
            <person name="Kozik A."/>
            <person name="Arikit S."/>
            <person name="Song C."/>
            <person name="Xia L."/>
            <person name="Froenicke L."/>
            <person name="Lavelle D.O."/>
            <person name="Truco M.J."/>
            <person name="Xia R."/>
            <person name="Zhu S."/>
            <person name="Xu C."/>
            <person name="Xu H."/>
            <person name="Xu X."/>
            <person name="Cox K."/>
            <person name="Korf I."/>
            <person name="Meyers B.C."/>
            <person name="Michelmore R.W."/>
        </authorList>
    </citation>
    <scope>NUCLEOTIDE SEQUENCE [LARGE SCALE GENOMIC DNA]</scope>
    <source>
        <strain evidence="2">cv. Salinas</strain>
        <tissue evidence="1">Seedlings</tissue>
    </source>
</reference>